<gene>
    <name evidence="6" type="ORF">EC847_103215</name>
</gene>
<dbReference type="OrthoDB" id="9807558at2"/>
<dbReference type="InterPro" id="IPR050707">
    <property type="entry name" value="HTH_MetabolicPath_Reg"/>
</dbReference>
<feature type="domain" description="IclR-ED" evidence="5">
    <location>
        <begin position="64"/>
        <end position="246"/>
    </location>
</feature>
<evidence type="ECO:0000259" key="5">
    <source>
        <dbReference type="PROSITE" id="PS51078"/>
    </source>
</evidence>
<accession>A0A4R6EM15</accession>
<dbReference type="Gene3D" id="1.10.10.10">
    <property type="entry name" value="Winged helix-like DNA-binding domain superfamily/Winged helix DNA-binding domain"/>
    <property type="match status" value="1"/>
</dbReference>
<dbReference type="RefSeq" id="WP_133460717.1">
    <property type="nucleotide sequence ID" value="NZ_SNVX01000003.1"/>
</dbReference>
<evidence type="ECO:0000259" key="4">
    <source>
        <dbReference type="PROSITE" id="PS51077"/>
    </source>
</evidence>
<dbReference type="SUPFAM" id="SSF55781">
    <property type="entry name" value="GAF domain-like"/>
    <property type="match status" value="1"/>
</dbReference>
<dbReference type="Pfam" id="PF09339">
    <property type="entry name" value="HTH_IclR"/>
    <property type="match status" value="1"/>
</dbReference>
<dbReference type="SMART" id="SM00346">
    <property type="entry name" value="HTH_ICLR"/>
    <property type="match status" value="1"/>
</dbReference>
<organism evidence="6 7">
    <name type="scientific">Scandinavium goeteborgense</name>
    <dbReference type="NCBI Taxonomy" id="1851514"/>
    <lineage>
        <taxon>Bacteria</taxon>
        <taxon>Pseudomonadati</taxon>
        <taxon>Pseudomonadota</taxon>
        <taxon>Gammaproteobacteria</taxon>
        <taxon>Enterobacterales</taxon>
        <taxon>Enterobacteriaceae</taxon>
        <taxon>Scandinavium</taxon>
    </lineage>
</organism>
<dbReference type="GO" id="GO:0045892">
    <property type="term" value="P:negative regulation of DNA-templated transcription"/>
    <property type="evidence" value="ECO:0007669"/>
    <property type="project" value="TreeGrafter"/>
</dbReference>
<sequence length="256" mass="27599">MSTLANARDVLLLIARLQRDVTVTDVATELNLPKSSVSRTLSMMAEYGFLERDVMTRAYRPGHVVMEASWQFRAAHSTSSLLEESLAGLVRQSGYTGYINVLDNADALVIHMRTGSRSLQVYTPPGSRAPAWSSAAGRALMAGLKSSELLAILPDHFDDARGHAPRSLSELSTRIEEIKSNGWSLSRGEYISDTAGISAAVVDPATGQGYGFGLAIPRDELNDSLIAQLGMAVRDAASQVGKRVGDPFWLAFKTAD</sequence>
<dbReference type="PANTHER" id="PTHR30136">
    <property type="entry name" value="HELIX-TURN-HELIX TRANSCRIPTIONAL REGULATOR, ICLR FAMILY"/>
    <property type="match status" value="1"/>
</dbReference>
<dbReference type="Gene3D" id="3.30.450.40">
    <property type="match status" value="1"/>
</dbReference>
<dbReference type="Proteomes" id="UP000295530">
    <property type="component" value="Unassembled WGS sequence"/>
</dbReference>
<dbReference type="EMBL" id="SNVX01000003">
    <property type="protein sequence ID" value="TDN60034.1"/>
    <property type="molecule type" value="Genomic_DNA"/>
</dbReference>
<dbReference type="InterPro" id="IPR029016">
    <property type="entry name" value="GAF-like_dom_sf"/>
</dbReference>
<dbReference type="GO" id="GO:0003700">
    <property type="term" value="F:DNA-binding transcription factor activity"/>
    <property type="evidence" value="ECO:0007669"/>
    <property type="project" value="TreeGrafter"/>
</dbReference>
<reference evidence="6 7" key="1">
    <citation type="submission" date="2019-03" db="EMBL/GenBank/DDBJ databases">
        <title>Genomic analyses of the natural microbiome of Caenorhabditis elegans.</title>
        <authorList>
            <person name="Samuel B."/>
        </authorList>
    </citation>
    <scope>NUCLEOTIDE SEQUENCE [LARGE SCALE GENOMIC DNA]</scope>
    <source>
        <strain evidence="6 7">BIGb0156</strain>
    </source>
</reference>
<dbReference type="InterPro" id="IPR036390">
    <property type="entry name" value="WH_DNA-bd_sf"/>
</dbReference>
<dbReference type="PROSITE" id="PS51077">
    <property type="entry name" value="HTH_ICLR"/>
    <property type="match status" value="1"/>
</dbReference>
<evidence type="ECO:0000256" key="2">
    <source>
        <dbReference type="ARBA" id="ARBA00023125"/>
    </source>
</evidence>
<dbReference type="Pfam" id="PF01614">
    <property type="entry name" value="IclR_C"/>
    <property type="match status" value="1"/>
</dbReference>
<dbReference type="InterPro" id="IPR036388">
    <property type="entry name" value="WH-like_DNA-bd_sf"/>
</dbReference>
<dbReference type="InterPro" id="IPR005471">
    <property type="entry name" value="Tscrpt_reg_IclR_N"/>
</dbReference>
<evidence type="ECO:0000256" key="3">
    <source>
        <dbReference type="ARBA" id="ARBA00023163"/>
    </source>
</evidence>
<comment type="caution">
    <text evidence="6">The sequence shown here is derived from an EMBL/GenBank/DDBJ whole genome shotgun (WGS) entry which is preliminary data.</text>
</comment>
<protein>
    <submittedName>
        <fullName evidence="6">IclR family transcriptional regulator</fullName>
    </submittedName>
</protein>
<keyword evidence="1" id="KW-0805">Transcription regulation</keyword>
<evidence type="ECO:0000256" key="1">
    <source>
        <dbReference type="ARBA" id="ARBA00023015"/>
    </source>
</evidence>
<dbReference type="PROSITE" id="PS51078">
    <property type="entry name" value="ICLR_ED"/>
    <property type="match status" value="1"/>
</dbReference>
<dbReference type="InterPro" id="IPR014757">
    <property type="entry name" value="Tscrpt_reg_IclR_C"/>
</dbReference>
<keyword evidence="2" id="KW-0238">DNA-binding</keyword>
<keyword evidence="7" id="KW-1185">Reference proteome</keyword>
<proteinExistence type="predicted"/>
<dbReference type="AlphaFoldDB" id="A0A4R6EM15"/>
<keyword evidence="3" id="KW-0804">Transcription</keyword>
<evidence type="ECO:0000313" key="7">
    <source>
        <dbReference type="Proteomes" id="UP000295530"/>
    </source>
</evidence>
<name>A0A4R6EM15_SCAGO</name>
<dbReference type="GO" id="GO:0003677">
    <property type="term" value="F:DNA binding"/>
    <property type="evidence" value="ECO:0007669"/>
    <property type="project" value="UniProtKB-KW"/>
</dbReference>
<dbReference type="SUPFAM" id="SSF46785">
    <property type="entry name" value="Winged helix' DNA-binding domain"/>
    <property type="match status" value="1"/>
</dbReference>
<evidence type="ECO:0000313" key="6">
    <source>
        <dbReference type="EMBL" id="TDN60034.1"/>
    </source>
</evidence>
<dbReference type="PANTHER" id="PTHR30136:SF35">
    <property type="entry name" value="HTH-TYPE TRANSCRIPTIONAL REGULATOR RV1719"/>
    <property type="match status" value="1"/>
</dbReference>
<feature type="domain" description="HTH iclR-type" evidence="4">
    <location>
        <begin position="1"/>
        <end position="63"/>
    </location>
</feature>